<protein>
    <recommendedName>
        <fullName evidence="9">Glycosyltransferase RgtA/B/C/D-like domain-containing protein</fullName>
    </recommendedName>
</protein>
<comment type="subcellular location">
    <subcellularLocation>
        <location evidence="1">Cell membrane</location>
        <topology evidence="1">Multi-pass membrane protein</topology>
    </subcellularLocation>
</comment>
<keyword evidence="4" id="KW-0808">Transferase</keyword>
<dbReference type="InterPro" id="IPR050297">
    <property type="entry name" value="LipidA_mod_glycosyltrf_83"/>
</dbReference>
<reference evidence="10 11" key="1">
    <citation type="journal article" date="2016" name="Nat. Commun.">
        <title>Thousands of microbial genomes shed light on interconnected biogeochemical processes in an aquifer system.</title>
        <authorList>
            <person name="Anantharaman K."/>
            <person name="Brown C.T."/>
            <person name="Hug L.A."/>
            <person name="Sharon I."/>
            <person name="Castelle C.J."/>
            <person name="Probst A.J."/>
            <person name="Thomas B.C."/>
            <person name="Singh A."/>
            <person name="Wilkins M.J."/>
            <person name="Karaoz U."/>
            <person name="Brodie E.L."/>
            <person name="Williams K.H."/>
            <person name="Hubbard S.S."/>
            <person name="Banfield J.F."/>
        </authorList>
    </citation>
    <scope>NUCLEOTIDE SEQUENCE [LARGE SCALE GENOMIC DNA]</scope>
</reference>
<feature type="transmembrane region" description="Helical" evidence="8">
    <location>
        <begin position="98"/>
        <end position="116"/>
    </location>
</feature>
<feature type="transmembrane region" description="Helical" evidence="8">
    <location>
        <begin position="233"/>
        <end position="253"/>
    </location>
</feature>
<evidence type="ECO:0000313" key="11">
    <source>
        <dbReference type="Proteomes" id="UP000177354"/>
    </source>
</evidence>
<dbReference type="Pfam" id="PF13231">
    <property type="entry name" value="PMT_2"/>
    <property type="match status" value="1"/>
</dbReference>
<evidence type="ECO:0000256" key="3">
    <source>
        <dbReference type="ARBA" id="ARBA00022676"/>
    </source>
</evidence>
<accession>A0A1F5Z6X6</accession>
<keyword evidence="6 8" id="KW-1133">Transmembrane helix</keyword>
<dbReference type="EMBL" id="MFJF01000005">
    <property type="protein sequence ID" value="OGG08125.1"/>
    <property type="molecule type" value="Genomic_DNA"/>
</dbReference>
<dbReference type="AlphaFoldDB" id="A0A1F5Z6X6"/>
<dbReference type="InterPro" id="IPR038731">
    <property type="entry name" value="RgtA/B/C-like"/>
</dbReference>
<proteinExistence type="predicted"/>
<dbReference type="GO" id="GO:0016763">
    <property type="term" value="F:pentosyltransferase activity"/>
    <property type="evidence" value="ECO:0007669"/>
    <property type="project" value="TreeGrafter"/>
</dbReference>
<feature type="transmembrane region" description="Helical" evidence="8">
    <location>
        <begin position="150"/>
        <end position="171"/>
    </location>
</feature>
<feature type="transmembrane region" description="Helical" evidence="8">
    <location>
        <begin position="316"/>
        <end position="332"/>
    </location>
</feature>
<sequence>MIISILNFIISHSPVFYLTQSVWRDEAFSYFMARPGTIKIIAATANDFNPPLYYILLHFWMYLAGHSEVFLRLLSFIFHLTGVYYIHLLGRKLSGKRFALFLALFYLFNPMLLYFAFEMRMYSLYALTTTATLYYFYSKDWKRYTIANILGLYTHSFFILINISLAAYLFISKKTRKNIFRTLFPVLFFLPWIPILIIQFIKSKQSWLYPVDWQLIKSVLGNLFLAYEGTPGHLWKFTARLSAVIILLMYLSLKKRKIKPGIFVLPVFIPLILILSYSILRRPVYVHRYLIFITVFEIISVALGVAAIPNKKIRKLMAFFCILFVIYFNFYITPFRKKTDFKSTFSEINRMANEGDYAYTMTPIAFLESAFYFKNPGKTFVYNPKKIHIPDYIGVNVVFPDISKTDFPTGPSRVFLIKDDASFEVVIQQ</sequence>
<keyword evidence="3" id="KW-0328">Glycosyltransferase</keyword>
<keyword evidence="2" id="KW-1003">Cell membrane</keyword>
<evidence type="ECO:0000256" key="2">
    <source>
        <dbReference type="ARBA" id="ARBA00022475"/>
    </source>
</evidence>
<feature type="transmembrane region" description="Helical" evidence="8">
    <location>
        <begin position="260"/>
        <end position="280"/>
    </location>
</feature>
<dbReference type="PANTHER" id="PTHR33908:SF11">
    <property type="entry name" value="MEMBRANE PROTEIN"/>
    <property type="match status" value="1"/>
</dbReference>
<dbReference type="GO" id="GO:0005886">
    <property type="term" value="C:plasma membrane"/>
    <property type="evidence" value="ECO:0007669"/>
    <property type="project" value="UniProtKB-SubCell"/>
</dbReference>
<evidence type="ECO:0000256" key="6">
    <source>
        <dbReference type="ARBA" id="ARBA00022989"/>
    </source>
</evidence>
<feature type="transmembrane region" description="Helical" evidence="8">
    <location>
        <begin position="286"/>
        <end position="309"/>
    </location>
</feature>
<gene>
    <name evidence="10" type="ORF">A2777_01935</name>
</gene>
<evidence type="ECO:0000256" key="7">
    <source>
        <dbReference type="ARBA" id="ARBA00023136"/>
    </source>
</evidence>
<name>A0A1F5Z6X6_9BACT</name>
<dbReference type="Proteomes" id="UP000177354">
    <property type="component" value="Unassembled WGS sequence"/>
</dbReference>
<dbReference type="GO" id="GO:0009103">
    <property type="term" value="P:lipopolysaccharide biosynthetic process"/>
    <property type="evidence" value="ECO:0007669"/>
    <property type="project" value="UniProtKB-ARBA"/>
</dbReference>
<comment type="caution">
    <text evidence="10">The sequence shown here is derived from an EMBL/GenBank/DDBJ whole genome shotgun (WGS) entry which is preliminary data.</text>
</comment>
<evidence type="ECO:0000256" key="5">
    <source>
        <dbReference type="ARBA" id="ARBA00022692"/>
    </source>
</evidence>
<evidence type="ECO:0000259" key="9">
    <source>
        <dbReference type="Pfam" id="PF13231"/>
    </source>
</evidence>
<feature type="transmembrane region" description="Helical" evidence="8">
    <location>
        <begin position="69"/>
        <end position="86"/>
    </location>
</feature>
<keyword evidence="5 8" id="KW-0812">Transmembrane</keyword>
<evidence type="ECO:0000313" key="10">
    <source>
        <dbReference type="EMBL" id="OGG08125.1"/>
    </source>
</evidence>
<evidence type="ECO:0000256" key="4">
    <source>
        <dbReference type="ARBA" id="ARBA00022679"/>
    </source>
</evidence>
<feature type="transmembrane region" description="Helical" evidence="8">
    <location>
        <begin position="183"/>
        <end position="201"/>
    </location>
</feature>
<keyword evidence="7 8" id="KW-0472">Membrane</keyword>
<feature type="domain" description="Glycosyltransferase RgtA/B/C/D-like" evidence="9">
    <location>
        <begin position="50"/>
        <end position="190"/>
    </location>
</feature>
<evidence type="ECO:0000256" key="8">
    <source>
        <dbReference type="SAM" id="Phobius"/>
    </source>
</evidence>
<evidence type="ECO:0000256" key="1">
    <source>
        <dbReference type="ARBA" id="ARBA00004651"/>
    </source>
</evidence>
<dbReference type="PANTHER" id="PTHR33908">
    <property type="entry name" value="MANNOSYLTRANSFERASE YKCB-RELATED"/>
    <property type="match status" value="1"/>
</dbReference>
<organism evidence="10 11">
    <name type="scientific">Candidatus Gottesmanbacteria bacterium RIFCSPHIGHO2_01_FULL_40_15</name>
    <dbReference type="NCBI Taxonomy" id="1798376"/>
    <lineage>
        <taxon>Bacteria</taxon>
        <taxon>Candidatus Gottesmaniibacteriota</taxon>
    </lineage>
</organism>